<name>M7ZPB8_TRIUA</name>
<dbReference type="OMA" id="CASVGPF"/>
<proteinExistence type="predicted"/>
<protein>
    <submittedName>
        <fullName evidence="3">Uncharacterized protein</fullName>
    </submittedName>
</protein>
<evidence type="ECO:0000256" key="2">
    <source>
        <dbReference type="SAM" id="Phobius"/>
    </source>
</evidence>
<sequence length="191" mass="21108">MADERQRFRRAGEIESEDEEFRSLDLCDRTAMGGCSSRKWQWWPPLLTNGLEVHRNNNSPNFEPQDGNGNIDPESAVVPDDEPANVPTILFPANLALALWIMALLTLSMVIGTVLYKPPRGGVFGKNKSAYYLTLATIFMLGVAEAFTAYCVSRSRDPNKRRFSFGRVILCASVGPFVAIVGISGFAFIEG</sequence>
<dbReference type="AlphaFoldDB" id="M7ZPB8"/>
<dbReference type="eggNOG" id="ENOG502R5GK">
    <property type="taxonomic scope" value="Eukaryota"/>
</dbReference>
<feature type="transmembrane region" description="Helical" evidence="2">
    <location>
        <begin position="95"/>
        <end position="116"/>
    </location>
</feature>
<evidence type="ECO:0000256" key="1">
    <source>
        <dbReference type="SAM" id="MobiDB-lite"/>
    </source>
</evidence>
<keyword evidence="2" id="KW-1133">Transmembrane helix</keyword>
<feature type="region of interest" description="Disordered" evidence="1">
    <location>
        <begin position="54"/>
        <end position="75"/>
    </location>
</feature>
<evidence type="ECO:0000313" key="3">
    <source>
        <dbReference type="EMBL" id="EMS61962.1"/>
    </source>
</evidence>
<reference evidence="3" key="1">
    <citation type="journal article" date="2013" name="Nature">
        <title>Draft genome of the wheat A-genome progenitor Triticum urartu.</title>
        <authorList>
            <person name="Ling H.Q."/>
            <person name="Zhao S."/>
            <person name="Liu D."/>
            <person name="Wang J."/>
            <person name="Sun H."/>
            <person name="Zhang C."/>
            <person name="Fan H."/>
            <person name="Li D."/>
            <person name="Dong L."/>
            <person name="Tao Y."/>
            <person name="Gao C."/>
            <person name="Wu H."/>
            <person name="Li Y."/>
            <person name="Cui Y."/>
            <person name="Guo X."/>
            <person name="Zheng S."/>
            <person name="Wang B."/>
            <person name="Yu K."/>
            <person name="Liang Q."/>
            <person name="Yang W."/>
            <person name="Lou X."/>
            <person name="Chen J."/>
            <person name="Feng M."/>
            <person name="Jian J."/>
            <person name="Zhang X."/>
            <person name="Luo G."/>
            <person name="Jiang Y."/>
            <person name="Liu J."/>
            <person name="Wang Z."/>
            <person name="Sha Y."/>
            <person name="Zhang B."/>
            <person name="Wu H."/>
            <person name="Tang D."/>
            <person name="Shen Q."/>
            <person name="Xue P."/>
            <person name="Zou S."/>
            <person name="Wang X."/>
            <person name="Liu X."/>
            <person name="Wang F."/>
            <person name="Yang Y."/>
            <person name="An X."/>
            <person name="Dong Z."/>
            <person name="Zhang K."/>
            <person name="Zhang X."/>
            <person name="Luo M.C."/>
            <person name="Dvorak J."/>
            <person name="Tong Y."/>
            <person name="Wang J."/>
            <person name="Yang H."/>
            <person name="Li Z."/>
            <person name="Wang D."/>
            <person name="Zhang A."/>
            <person name="Wang J."/>
        </authorList>
    </citation>
    <scope>NUCLEOTIDE SEQUENCE</scope>
</reference>
<organism evidence="3">
    <name type="scientific">Triticum urartu</name>
    <name type="common">Red wild einkorn</name>
    <name type="synonym">Crithodium urartu</name>
    <dbReference type="NCBI Taxonomy" id="4572"/>
    <lineage>
        <taxon>Eukaryota</taxon>
        <taxon>Viridiplantae</taxon>
        <taxon>Streptophyta</taxon>
        <taxon>Embryophyta</taxon>
        <taxon>Tracheophyta</taxon>
        <taxon>Spermatophyta</taxon>
        <taxon>Magnoliopsida</taxon>
        <taxon>Liliopsida</taxon>
        <taxon>Poales</taxon>
        <taxon>Poaceae</taxon>
        <taxon>BOP clade</taxon>
        <taxon>Pooideae</taxon>
        <taxon>Triticodae</taxon>
        <taxon>Triticeae</taxon>
        <taxon>Triticinae</taxon>
        <taxon>Triticum</taxon>
    </lineage>
</organism>
<dbReference type="PANTHER" id="PTHR33530">
    <property type="entry name" value="OS01G0147100 PROTEIN"/>
    <property type="match status" value="1"/>
</dbReference>
<keyword evidence="2" id="KW-0812">Transmembrane</keyword>
<feature type="transmembrane region" description="Helical" evidence="2">
    <location>
        <begin position="165"/>
        <end position="189"/>
    </location>
</feature>
<feature type="transmembrane region" description="Helical" evidence="2">
    <location>
        <begin position="131"/>
        <end position="153"/>
    </location>
</feature>
<dbReference type="PANTHER" id="PTHR33530:SF15">
    <property type="entry name" value="OS01G0147100 PROTEIN"/>
    <property type="match status" value="1"/>
</dbReference>
<dbReference type="EMBL" id="KD088537">
    <property type="protein sequence ID" value="EMS61962.1"/>
    <property type="molecule type" value="Genomic_DNA"/>
</dbReference>
<dbReference type="Pfam" id="PF12442">
    <property type="entry name" value="DUF3681"/>
    <property type="match status" value="1"/>
</dbReference>
<dbReference type="InterPro" id="IPR022149">
    <property type="entry name" value="DUF3681"/>
</dbReference>
<gene>
    <name evidence="3" type="ORF">TRIUR3_19241</name>
</gene>
<keyword evidence="2" id="KW-0472">Membrane</keyword>
<accession>M7ZPB8</accession>